<keyword evidence="4" id="KW-1185">Reference proteome</keyword>
<name>A0ABY0NNK4_9HYPH</name>
<evidence type="ECO:0000259" key="1">
    <source>
        <dbReference type="Pfam" id="PF06938"/>
    </source>
</evidence>
<feature type="domain" description="DUF1285" evidence="1">
    <location>
        <begin position="24"/>
        <end position="90"/>
    </location>
</feature>
<organism evidence="3 4">
    <name type="scientific">Bosea robiniae</name>
    <dbReference type="NCBI Taxonomy" id="1036780"/>
    <lineage>
        <taxon>Bacteria</taxon>
        <taxon>Pseudomonadati</taxon>
        <taxon>Pseudomonadota</taxon>
        <taxon>Alphaproteobacteria</taxon>
        <taxon>Hyphomicrobiales</taxon>
        <taxon>Boseaceae</taxon>
        <taxon>Bosea</taxon>
    </lineage>
</organism>
<dbReference type="Pfam" id="PF21028">
    <property type="entry name" value="DUF1285_C"/>
    <property type="match status" value="1"/>
</dbReference>
<dbReference type="InterPro" id="IPR048341">
    <property type="entry name" value="DUF1285_N"/>
</dbReference>
<evidence type="ECO:0000259" key="2">
    <source>
        <dbReference type="Pfam" id="PF21028"/>
    </source>
</evidence>
<dbReference type="PIRSF" id="PIRSF029557">
    <property type="entry name" value="UCP029557"/>
    <property type="match status" value="1"/>
</dbReference>
<dbReference type="Proteomes" id="UP000199468">
    <property type="component" value="Unassembled WGS sequence"/>
</dbReference>
<proteinExistence type="predicted"/>
<feature type="domain" description="DUF1285" evidence="2">
    <location>
        <begin position="91"/>
        <end position="183"/>
    </location>
</feature>
<sequence length="195" mass="21056">MTGPGQAMERLMASLGGGKARGLPPVERWDPPFCGDLDMRIAADGTWFYMGTPIGRPALVKLFSSVLKREGDDYFLVTPVEKVGITVDDAPFQAVEMQVDGEGDGRTIAFRTQVDDLVGVGPDHALRFARAAQDGLKPYVHVRRGLWARLTRALTYDLLALGEIREVEGTAMFGIAAAGQFYPALPASEIEGIGC</sequence>
<comment type="caution">
    <text evidence="3">The sequence shown here is derived from an EMBL/GenBank/DDBJ whole genome shotgun (WGS) entry which is preliminary data.</text>
</comment>
<dbReference type="RefSeq" id="WP_091856238.1">
    <property type="nucleotide sequence ID" value="NZ_FNBZ01000002.1"/>
</dbReference>
<dbReference type="Pfam" id="PF06938">
    <property type="entry name" value="DUF1285_N"/>
    <property type="match status" value="1"/>
</dbReference>
<evidence type="ECO:0008006" key="5">
    <source>
        <dbReference type="Google" id="ProtNLM"/>
    </source>
</evidence>
<dbReference type="InterPro" id="IPR048342">
    <property type="entry name" value="DUF1285_C"/>
</dbReference>
<dbReference type="InterPro" id="IPR010707">
    <property type="entry name" value="DUF1285"/>
</dbReference>
<dbReference type="InterPro" id="IPR023361">
    <property type="entry name" value="DUF1285_beta_roll_sf"/>
</dbReference>
<dbReference type="Gene3D" id="2.30.270.10">
    <property type="entry name" value="duf1285 protein"/>
    <property type="match status" value="1"/>
</dbReference>
<gene>
    <name evidence="3" type="ORF">SAMN05421844_10264</name>
</gene>
<reference evidence="3 4" key="1">
    <citation type="submission" date="2016-10" db="EMBL/GenBank/DDBJ databases">
        <authorList>
            <person name="Varghese N."/>
            <person name="Submissions S."/>
        </authorList>
    </citation>
    <scope>NUCLEOTIDE SEQUENCE [LARGE SCALE GENOMIC DNA]</scope>
    <source>
        <strain evidence="3 4">DSM 26672</strain>
    </source>
</reference>
<dbReference type="EMBL" id="FNBZ01000002">
    <property type="protein sequence ID" value="SDF80932.1"/>
    <property type="molecule type" value="Genomic_DNA"/>
</dbReference>
<accession>A0ABY0NNK4</accession>
<evidence type="ECO:0000313" key="3">
    <source>
        <dbReference type="EMBL" id="SDF80932.1"/>
    </source>
</evidence>
<protein>
    <recommendedName>
        <fullName evidence="5">DUF1285 domain-containing protein</fullName>
    </recommendedName>
</protein>
<evidence type="ECO:0000313" key="4">
    <source>
        <dbReference type="Proteomes" id="UP000199468"/>
    </source>
</evidence>
<dbReference type="Gene3D" id="3.10.540.10">
    <property type="entry name" value="duf1285 like domain"/>
    <property type="match status" value="1"/>
</dbReference>